<keyword evidence="1" id="KW-0378">Hydrolase</keyword>
<organism evidence="1 2">
    <name type="scientific">Ligilactobacillus salivarius</name>
    <dbReference type="NCBI Taxonomy" id="1624"/>
    <lineage>
        <taxon>Bacteria</taxon>
        <taxon>Bacillati</taxon>
        <taxon>Bacillota</taxon>
        <taxon>Bacilli</taxon>
        <taxon>Lactobacillales</taxon>
        <taxon>Lactobacillaceae</taxon>
        <taxon>Ligilactobacillus</taxon>
    </lineage>
</organism>
<reference evidence="1 2" key="1">
    <citation type="submission" date="2019-11" db="EMBL/GenBank/DDBJ databases">
        <title>Draft Genome Sequence of Plant Growth-Promoting Rhizosphere-Associated Bacteria.</title>
        <authorList>
            <person name="Vasilyev I.Y."/>
            <person name="Radchenko V."/>
            <person name="Ilnitskaya E.V."/>
        </authorList>
    </citation>
    <scope>NUCLEOTIDE SEQUENCE [LARGE SCALE GENOMIC DNA]</scope>
    <source>
        <strain evidence="1 2">VRA_01-1sq_f</strain>
    </source>
</reference>
<feature type="non-terminal residue" evidence="1">
    <location>
        <position position="1"/>
    </location>
</feature>
<sequence length="270" mass="30551">KSSQEQEYCDFKCTYETSLTNASFARSANFLPKLSDTWQSRKGWFCLEEVDVWTKATPKYLEVTGDSLMEMGMITAPLMQYLMTVHPDEVTVLNTAISGSRLIHDAPHDQPIYETFGESLLSRMVRNRSGFKPELTIVSIGANDLMLPLISEVAARQKITKNNFFNAVQRLNEILEKRDSELILLDIPPFTLSHTGRPDDKELQAQKFRKELNSKLATIPETVPTSLLLEMLPCGVQSAYDFGDHMHINQAGGRVVATKLIPKIEQELFH</sequence>
<proteinExistence type="predicted"/>
<comment type="caution">
    <text evidence="1">The sequence shown here is derived from an EMBL/GenBank/DDBJ whole genome shotgun (WGS) entry which is preliminary data.</text>
</comment>
<dbReference type="CDD" id="cd00229">
    <property type="entry name" value="SGNH_hydrolase"/>
    <property type="match status" value="1"/>
</dbReference>
<dbReference type="GO" id="GO:0016787">
    <property type="term" value="F:hydrolase activity"/>
    <property type="evidence" value="ECO:0007669"/>
    <property type="project" value="UniProtKB-KW"/>
</dbReference>
<dbReference type="EMBL" id="WKKX01000055">
    <property type="protein sequence ID" value="MSE07631.1"/>
    <property type="molecule type" value="Genomic_DNA"/>
</dbReference>
<evidence type="ECO:0000313" key="2">
    <source>
        <dbReference type="Proteomes" id="UP000467635"/>
    </source>
</evidence>
<accession>A0A7X2SRK4</accession>
<dbReference type="Gene3D" id="3.40.50.1110">
    <property type="entry name" value="SGNH hydrolase"/>
    <property type="match status" value="1"/>
</dbReference>
<dbReference type="SUPFAM" id="SSF52266">
    <property type="entry name" value="SGNH hydrolase"/>
    <property type="match status" value="1"/>
</dbReference>
<evidence type="ECO:0000313" key="1">
    <source>
        <dbReference type="EMBL" id="MSE07631.1"/>
    </source>
</evidence>
<dbReference type="AlphaFoldDB" id="A0A7X2SRK4"/>
<dbReference type="InterPro" id="IPR036514">
    <property type="entry name" value="SGNH_hydro_sf"/>
</dbReference>
<protein>
    <submittedName>
        <fullName evidence="1">SGNH/GDSL hydrolase family protein</fullName>
    </submittedName>
</protein>
<dbReference type="Proteomes" id="UP000467635">
    <property type="component" value="Unassembled WGS sequence"/>
</dbReference>
<gene>
    <name evidence="1" type="ORF">GKC33_02510</name>
</gene>
<name>A0A7X2SRK4_9LACO</name>